<feature type="non-terminal residue" evidence="1">
    <location>
        <position position="1"/>
    </location>
</feature>
<dbReference type="EMBL" id="KF122443">
    <property type="protein sequence ID" value="AIA89739.1"/>
    <property type="molecule type" value="Genomic_DNA"/>
</dbReference>
<proteinExistence type="predicted"/>
<accession>A0A060C3C2</accession>
<protein>
    <submittedName>
        <fullName evidence="1">CAZy families GT2 protein</fullName>
    </submittedName>
</protein>
<evidence type="ECO:0000313" key="1">
    <source>
        <dbReference type="EMBL" id="AIA89739.1"/>
    </source>
</evidence>
<sequence length="115" mass="12749">EEAGARFHMLPAPQVVWYDDTDVNRISYSIKTDQVLAWAAMHRDRLSPKAYHGFLARYLVPAFIRKQPLRALAVLGGAMTRGGLSAKRAATLLARGAMPVTYQRIRDALVARQGA</sequence>
<name>A0A060C3C2_9PROT</name>
<organism evidence="1">
    <name type="scientific">uncultured Parvularcula sp</name>
    <dbReference type="NCBI Taxonomy" id="499808"/>
    <lineage>
        <taxon>Bacteria</taxon>
        <taxon>Pseudomonadati</taxon>
        <taxon>Pseudomonadota</taxon>
        <taxon>Alphaproteobacteria</taxon>
        <taxon>Parvularculales</taxon>
        <taxon>Parvularculaceae</taxon>
        <taxon>Parvularcula</taxon>
        <taxon>environmental samples</taxon>
    </lineage>
</organism>
<reference evidence="1" key="1">
    <citation type="journal article" date="2013" name="Environ. Microbiol.">
        <title>Seasonally variable intestinal metagenomes of the red palm weevil (Rhynchophorus ferrugineus).</title>
        <authorList>
            <person name="Jia S."/>
            <person name="Zhang X."/>
            <person name="Zhang G."/>
            <person name="Yin A."/>
            <person name="Zhang S."/>
            <person name="Li F."/>
            <person name="Wang L."/>
            <person name="Zhao D."/>
            <person name="Yun Q."/>
            <person name="Tala"/>
            <person name="Wang J."/>
            <person name="Sun G."/>
            <person name="Baabdullah M."/>
            <person name="Yu X."/>
            <person name="Hu S."/>
            <person name="Al-Mssallem I.S."/>
            <person name="Yu J."/>
        </authorList>
    </citation>
    <scope>NUCLEOTIDE SEQUENCE</scope>
</reference>
<dbReference type="AlphaFoldDB" id="A0A060C3C2"/>